<dbReference type="AlphaFoldDB" id="A0AAV2GY14"/>
<protein>
    <submittedName>
        <fullName evidence="2">Uncharacterized protein</fullName>
    </submittedName>
</protein>
<accession>A0AAV2GY14</accession>
<dbReference type="EMBL" id="CAXITT010000003">
    <property type="protein sequence ID" value="CAL1526258.1"/>
    <property type="molecule type" value="Genomic_DNA"/>
</dbReference>
<evidence type="ECO:0000313" key="3">
    <source>
        <dbReference type="Proteomes" id="UP001497497"/>
    </source>
</evidence>
<proteinExistence type="predicted"/>
<name>A0AAV2GY14_LYMST</name>
<reference evidence="2 3" key="1">
    <citation type="submission" date="2024-04" db="EMBL/GenBank/DDBJ databases">
        <authorList>
            <consortium name="Genoscope - CEA"/>
            <person name="William W."/>
        </authorList>
    </citation>
    <scope>NUCLEOTIDE SEQUENCE [LARGE SCALE GENOMIC DNA]</scope>
</reference>
<gene>
    <name evidence="2" type="ORF">GSLYS_00000435001</name>
</gene>
<organism evidence="2 3">
    <name type="scientific">Lymnaea stagnalis</name>
    <name type="common">Great pond snail</name>
    <name type="synonym">Helix stagnalis</name>
    <dbReference type="NCBI Taxonomy" id="6523"/>
    <lineage>
        <taxon>Eukaryota</taxon>
        <taxon>Metazoa</taxon>
        <taxon>Spiralia</taxon>
        <taxon>Lophotrochozoa</taxon>
        <taxon>Mollusca</taxon>
        <taxon>Gastropoda</taxon>
        <taxon>Heterobranchia</taxon>
        <taxon>Euthyneura</taxon>
        <taxon>Panpulmonata</taxon>
        <taxon>Hygrophila</taxon>
        <taxon>Lymnaeoidea</taxon>
        <taxon>Lymnaeidae</taxon>
        <taxon>Lymnaea</taxon>
    </lineage>
</organism>
<evidence type="ECO:0000256" key="1">
    <source>
        <dbReference type="SAM" id="MobiDB-lite"/>
    </source>
</evidence>
<dbReference type="PANTHER" id="PTHR36960">
    <property type="entry name" value="SI:DKEY-32E6.3"/>
    <property type="match status" value="1"/>
</dbReference>
<comment type="caution">
    <text evidence="2">The sequence shown here is derived from an EMBL/GenBank/DDBJ whole genome shotgun (WGS) entry which is preliminary data.</text>
</comment>
<dbReference type="Proteomes" id="UP001497497">
    <property type="component" value="Unassembled WGS sequence"/>
</dbReference>
<keyword evidence="3" id="KW-1185">Reference proteome</keyword>
<evidence type="ECO:0000313" key="2">
    <source>
        <dbReference type="EMBL" id="CAL1526258.1"/>
    </source>
</evidence>
<dbReference type="PANTHER" id="PTHR36960:SF1">
    <property type="entry name" value="SI:DKEY-32E6.3"/>
    <property type="match status" value="1"/>
</dbReference>
<sequence>MRELAVRNDYVRTHAKDFCQDKIAAKHREPTMNGGVGDSAEADGESKKTGVVRTNEVVVPRMAVYGNRYPKPKLIIHLDIRNTMLVADSFTNVSVEEALNSFLTGVVWGSENNGEWAWHSQVPSLKPPGKGLCTYYKFLEKKLVKNPTDRVKLRLQTGDFVHRPDGRQFQEHFDTHLARLLWDYDTETSRDKVLTMSGKDGQPYHYILPSVYKLILHLAERKRDFAIVIRTYGRDAPNVLSSLKYGLRGNHPAFRRSLNIKVHANPGVIKRDAVNFELINYKPTGGQDVQQKLVHERDIYRALCASHGISGYVDDFHFWQVNNYDHGAGKPFWLDLGDRRHHHIFFDDNFRADDEDSIVDVRLFTKENNTTAVSLGHDEVARLEDVCLVQADLLSSINDEDYFIRMTNKCEENYFSLIQSGNF</sequence>
<feature type="region of interest" description="Disordered" evidence="1">
    <location>
        <begin position="29"/>
        <end position="49"/>
    </location>
</feature>